<feature type="region of interest" description="Disordered" evidence="1">
    <location>
        <begin position="33"/>
        <end position="54"/>
    </location>
</feature>
<dbReference type="STRING" id="329884.A0A4V5NFJ2"/>
<dbReference type="Proteomes" id="UP000309340">
    <property type="component" value="Unassembled WGS sequence"/>
</dbReference>
<dbReference type="OrthoDB" id="5243686at2759"/>
<evidence type="ECO:0000313" key="2">
    <source>
        <dbReference type="EMBL" id="TKA71289.1"/>
    </source>
</evidence>
<keyword evidence="3" id="KW-1185">Reference proteome</keyword>
<dbReference type="AlphaFoldDB" id="A0A4V5NFJ2"/>
<organism evidence="2 3">
    <name type="scientific">Friedmanniomyces simplex</name>
    <dbReference type="NCBI Taxonomy" id="329884"/>
    <lineage>
        <taxon>Eukaryota</taxon>
        <taxon>Fungi</taxon>
        <taxon>Dikarya</taxon>
        <taxon>Ascomycota</taxon>
        <taxon>Pezizomycotina</taxon>
        <taxon>Dothideomycetes</taxon>
        <taxon>Dothideomycetidae</taxon>
        <taxon>Mycosphaerellales</taxon>
        <taxon>Teratosphaeriaceae</taxon>
        <taxon>Friedmanniomyces</taxon>
    </lineage>
</organism>
<gene>
    <name evidence="2" type="ORF">B0A55_07590</name>
</gene>
<evidence type="ECO:0000313" key="3">
    <source>
        <dbReference type="Proteomes" id="UP000309340"/>
    </source>
</evidence>
<dbReference type="EMBL" id="NAJQ01000358">
    <property type="protein sequence ID" value="TKA71289.1"/>
    <property type="molecule type" value="Genomic_DNA"/>
</dbReference>
<comment type="caution">
    <text evidence="2">The sequence shown here is derived from an EMBL/GenBank/DDBJ whole genome shotgun (WGS) entry which is preliminary data.</text>
</comment>
<accession>A0A4V5NFJ2</accession>
<evidence type="ECO:0000256" key="1">
    <source>
        <dbReference type="SAM" id="MobiDB-lite"/>
    </source>
</evidence>
<sequence>MAASQVQQGNRTPAPEYYFTLAVMAPHPRAIPRVAPDDRWKPPKIRGNNRKGPATMYHHNGQITAPVDALPGSSQIYKQYSIYHDHAYIWAVPFDASLHKELPQSRSYAGLHLESQHLHIRRSTQTWPDQILPDPYRATRLTHSESHGGLNGELPLLIGLMALALPSTFVLTGLPSCIDNPWRVYPISEIARGAGWQHRRGLVVTVYFDPTPTTPTPTLTPRQVLQNYERGANGISILP</sequence>
<proteinExistence type="predicted"/>
<protein>
    <submittedName>
        <fullName evidence="2">Uncharacterized protein</fullName>
    </submittedName>
</protein>
<name>A0A4V5NFJ2_9PEZI</name>
<reference evidence="2 3" key="1">
    <citation type="submission" date="2017-03" db="EMBL/GenBank/DDBJ databases">
        <title>Genomes of endolithic fungi from Antarctica.</title>
        <authorList>
            <person name="Coleine C."/>
            <person name="Masonjones S."/>
            <person name="Stajich J.E."/>
        </authorList>
    </citation>
    <scope>NUCLEOTIDE SEQUENCE [LARGE SCALE GENOMIC DNA]</scope>
    <source>
        <strain evidence="2 3">CCFEE 5184</strain>
    </source>
</reference>